<dbReference type="InterPro" id="IPR042100">
    <property type="entry name" value="Bug_dom1"/>
</dbReference>
<dbReference type="AlphaFoldDB" id="A0A5P3VRD9"/>
<geneLocation type="plasmid" evidence="2">
    <name>unnamed1</name>
</geneLocation>
<sequence>MHTRASDPVCPEGRKGACPKATTKIKETPMQTPVARKLMAGWIMLSAACGSIAATADTFPSRSLRIVMNIAAGGNGDSVARQVAERLGTALGQPVVVENRPGADALVSVQNVLNAPADGYSLIMLTPSSVAQPLLQKEVGYGARRDFRPLTMIYRTAAALVTRADSPYATVDQFLTATRANPGTVSLATYGLSYRAGAMLLAHQGRMRFNDISYKGYSQAANDVIGGAVDAALVDAGSAMPLVQSGKLRVLAVASRDRLPAFPSVPTFRERGFPEYELYVWLGLAVRAQTPDATVQRLEKELTRIVATPDFKAFVGKFGAGTEVIASNGAQMANQLANEDARYRTALAGLERK</sequence>
<dbReference type="PANTHER" id="PTHR42928:SF5">
    <property type="entry name" value="BLR1237 PROTEIN"/>
    <property type="match status" value="1"/>
</dbReference>
<name>A0A5P3VRD9_9BURK</name>
<gene>
    <name evidence="2" type="ORF">D2917_32150</name>
</gene>
<evidence type="ECO:0000313" key="3">
    <source>
        <dbReference type="Proteomes" id="UP000325743"/>
    </source>
</evidence>
<comment type="similarity">
    <text evidence="1">Belongs to the UPF0065 (bug) family.</text>
</comment>
<evidence type="ECO:0000256" key="1">
    <source>
        <dbReference type="ARBA" id="ARBA00006987"/>
    </source>
</evidence>
<dbReference type="Gene3D" id="3.40.190.150">
    <property type="entry name" value="Bordetella uptake gene, domain 1"/>
    <property type="match status" value="1"/>
</dbReference>
<evidence type="ECO:0000313" key="2">
    <source>
        <dbReference type="EMBL" id="QEZ48916.1"/>
    </source>
</evidence>
<dbReference type="Proteomes" id="UP000325743">
    <property type="component" value="Plasmid unnamed1"/>
</dbReference>
<reference evidence="2 3" key="1">
    <citation type="submission" date="2018-09" db="EMBL/GenBank/DDBJ databases">
        <title>Complete genome sequence of Cupriavidus oxalaticus T2, a bacterium capable of phenol tolerance and degradation.</title>
        <authorList>
            <person name="Yan J."/>
        </authorList>
    </citation>
    <scope>NUCLEOTIDE SEQUENCE [LARGE SCALE GENOMIC DNA]</scope>
    <source>
        <strain evidence="2 3">T2</strain>
        <plasmid evidence="2 3">unnamed1</plasmid>
    </source>
</reference>
<dbReference type="PIRSF" id="PIRSF017082">
    <property type="entry name" value="YflP"/>
    <property type="match status" value="1"/>
</dbReference>
<accession>A0A5P3VRD9</accession>
<protein>
    <submittedName>
        <fullName evidence="2">Tripartite tricarboxylate transporter substrate binding protein</fullName>
    </submittedName>
</protein>
<dbReference type="SUPFAM" id="SSF53850">
    <property type="entry name" value="Periplasmic binding protein-like II"/>
    <property type="match status" value="1"/>
</dbReference>
<dbReference type="Pfam" id="PF03401">
    <property type="entry name" value="TctC"/>
    <property type="match status" value="1"/>
</dbReference>
<keyword evidence="2" id="KW-0614">Plasmid</keyword>
<dbReference type="EMBL" id="CP032520">
    <property type="protein sequence ID" value="QEZ48916.1"/>
    <property type="molecule type" value="Genomic_DNA"/>
</dbReference>
<proteinExistence type="inferred from homology"/>
<dbReference type="InterPro" id="IPR005064">
    <property type="entry name" value="BUG"/>
</dbReference>
<organism evidence="2 3">
    <name type="scientific">Cupriavidus oxalaticus</name>
    <dbReference type="NCBI Taxonomy" id="96344"/>
    <lineage>
        <taxon>Bacteria</taxon>
        <taxon>Pseudomonadati</taxon>
        <taxon>Pseudomonadota</taxon>
        <taxon>Betaproteobacteria</taxon>
        <taxon>Burkholderiales</taxon>
        <taxon>Burkholderiaceae</taxon>
        <taxon>Cupriavidus</taxon>
    </lineage>
</organism>
<dbReference type="CDD" id="cd07012">
    <property type="entry name" value="PBP2_Bug_TTT"/>
    <property type="match status" value="1"/>
</dbReference>
<dbReference type="Gene3D" id="3.40.190.10">
    <property type="entry name" value="Periplasmic binding protein-like II"/>
    <property type="match status" value="1"/>
</dbReference>
<dbReference type="PANTHER" id="PTHR42928">
    <property type="entry name" value="TRICARBOXYLATE-BINDING PROTEIN"/>
    <property type="match status" value="1"/>
</dbReference>